<comment type="subcellular location">
    <subcellularLocation>
        <location evidence="1">Cytoplasm</location>
    </subcellularLocation>
</comment>
<comment type="function">
    <text evidence="8">The phosphoenolpyruvate-dependent sugar phosphotransferase system (sugar PTS), a major carbohydrate active transport system, catalyzes the phosphorylation of incoming sugar substrates concomitantly with their translocation across the cell membrane. The enzyme II UlaABC PTS system is involved in ascorbate transport.</text>
</comment>
<dbReference type="RefSeq" id="WP_188858746.1">
    <property type="nucleotide sequence ID" value="NZ_BMOS01000030.1"/>
</dbReference>
<dbReference type="PANTHER" id="PTHR36203:SF1">
    <property type="entry name" value="ASCORBATE-SPECIFIC PTS SYSTEM EIIA COMPONENT"/>
    <property type="match status" value="1"/>
</dbReference>
<evidence type="ECO:0000256" key="5">
    <source>
        <dbReference type="ARBA" id="ARBA00022679"/>
    </source>
</evidence>
<evidence type="ECO:0000256" key="6">
    <source>
        <dbReference type="ARBA" id="ARBA00022683"/>
    </source>
</evidence>
<dbReference type="GO" id="GO:0005737">
    <property type="term" value="C:cytoplasm"/>
    <property type="evidence" value="ECO:0007669"/>
    <property type="project" value="UniProtKB-SubCell"/>
</dbReference>
<name>A0A918D467_9BACI</name>
<evidence type="ECO:0000256" key="10">
    <source>
        <dbReference type="ARBA" id="ARBA00042072"/>
    </source>
</evidence>
<dbReference type="Proteomes" id="UP000624041">
    <property type="component" value="Unassembled WGS sequence"/>
</dbReference>
<evidence type="ECO:0000256" key="2">
    <source>
        <dbReference type="ARBA" id="ARBA00022448"/>
    </source>
</evidence>
<evidence type="ECO:0000256" key="1">
    <source>
        <dbReference type="ARBA" id="ARBA00004496"/>
    </source>
</evidence>
<dbReference type="InterPro" id="IPR051351">
    <property type="entry name" value="Ascorbate-PTS_EIIA_comp"/>
</dbReference>
<sequence>MQLSNYLKGNINFIDSVSSWEESIKKAAQPLLNEGLITSQYIQDMIDNIHKNGPYIVIVPGIAMPHAQNNGAVKKTGVSMLKLKNPVLYPEDKEVSILIVLAAEDSDGHLELISNLSSMLIDDDIMESFKKAETEKEIIELIQRAEEEE</sequence>
<evidence type="ECO:0000313" key="13">
    <source>
        <dbReference type="Proteomes" id="UP000624041"/>
    </source>
</evidence>
<keyword evidence="6" id="KW-0598">Phosphotransferase system</keyword>
<evidence type="ECO:0000313" key="12">
    <source>
        <dbReference type="EMBL" id="GGN64055.1"/>
    </source>
</evidence>
<keyword evidence="5" id="KW-0808">Transferase</keyword>
<dbReference type="InterPro" id="IPR002178">
    <property type="entry name" value="PTS_EIIA_type-2_dom"/>
</dbReference>
<evidence type="ECO:0000256" key="8">
    <source>
        <dbReference type="ARBA" id="ARBA00037387"/>
    </source>
</evidence>
<dbReference type="Pfam" id="PF00359">
    <property type="entry name" value="PTS_EIIA_2"/>
    <property type="match status" value="1"/>
</dbReference>
<dbReference type="GO" id="GO:0009401">
    <property type="term" value="P:phosphoenolpyruvate-dependent sugar phosphotransferase system"/>
    <property type="evidence" value="ECO:0007669"/>
    <property type="project" value="UniProtKB-KW"/>
</dbReference>
<proteinExistence type="predicted"/>
<accession>A0A918D467</accession>
<evidence type="ECO:0000256" key="7">
    <source>
        <dbReference type="ARBA" id="ARBA00022777"/>
    </source>
</evidence>
<reference evidence="12" key="1">
    <citation type="journal article" date="2014" name="Int. J. Syst. Evol. Microbiol.">
        <title>Complete genome sequence of Corynebacterium casei LMG S-19264T (=DSM 44701T), isolated from a smear-ripened cheese.</title>
        <authorList>
            <consortium name="US DOE Joint Genome Institute (JGI-PGF)"/>
            <person name="Walter F."/>
            <person name="Albersmeier A."/>
            <person name="Kalinowski J."/>
            <person name="Ruckert C."/>
        </authorList>
    </citation>
    <scope>NUCLEOTIDE SEQUENCE</scope>
    <source>
        <strain evidence="12">JCM 17251</strain>
    </source>
</reference>
<keyword evidence="4" id="KW-0597">Phosphoprotein</keyword>
<dbReference type="AlphaFoldDB" id="A0A918D467"/>
<keyword evidence="7" id="KW-0418">Kinase</keyword>
<dbReference type="Gene3D" id="3.40.930.10">
    <property type="entry name" value="Mannitol-specific EII, Chain A"/>
    <property type="match status" value="1"/>
</dbReference>
<keyword evidence="3" id="KW-0963">Cytoplasm</keyword>
<keyword evidence="2" id="KW-0813">Transport</keyword>
<dbReference type="PANTHER" id="PTHR36203">
    <property type="entry name" value="ASCORBATE-SPECIFIC PTS SYSTEM EIIA COMPONENT"/>
    <property type="match status" value="1"/>
</dbReference>
<dbReference type="EMBL" id="BMOS01000030">
    <property type="protein sequence ID" value="GGN64055.1"/>
    <property type="molecule type" value="Genomic_DNA"/>
</dbReference>
<comment type="caution">
    <text evidence="12">The sequence shown here is derived from an EMBL/GenBank/DDBJ whole genome shotgun (WGS) entry which is preliminary data.</text>
</comment>
<dbReference type="SUPFAM" id="SSF55804">
    <property type="entry name" value="Phoshotransferase/anion transport protein"/>
    <property type="match status" value="1"/>
</dbReference>
<feature type="domain" description="PTS EIIA type-2" evidence="11">
    <location>
        <begin position="4"/>
        <end position="145"/>
    </location>
</feature>
<keyword evidence="13" id="KW-1185">Reference proteome</keyword>
<evidence type="ECO:0000256" key="9">
    <source>
        <dbReference type="ARBA" id="ARBA00041175"/>
    </source>
</evidence>
<dbReference type="CDD" id="cd00211">
    <property type="entry name" value="PTS_IIA_fru"/>
    <property type="match status" value="1"/>
</dbReference>
<evidence type="ECO:0000256" key="4">
    <source>
        <dbReference type="ARBA" id="ARBA00022553"/>
    </source>
</evidence>
<protein>
    <recommendedName>
        <fullName evidence="9">Ascorbate-specific PTS system EIIA component</fullName>
    </recommendedName>
    <alternativeName>
        <fullName evidence="10">Ascorbate-specific phosphotransferase enzyme IIA component</fullName>
    </alternativeName>
</protein>
<gene>
    <name evidence="12" type="primary">cmtB</name>
    <name evidence="12" type="ORF">GCM10007971_31520</name>
</gene>
<dbReference type="GO" id="GO:0016301">
    <property type="term" value="F:kinase activity"/>
    <property type="evidence" value="ECO:0007669"/>
    <property type="project" value="UniProtKB-KW"/>
</dbReference>
<evidence type="ECO:0000256" key="3">
    <source>
        <dbReference type="ARBA" id="ARBA00022490"/>
    </source>
</evidence>
<evidence type="ECO:0000259" key="11">
    <source>
        <dbReference type="PROSITE" id="PS51094"/>
    </source>
</evidence>
<organism evidence="12 13">
    <name type="scientific">Oceanobacillus indicireducens</name>
    <dbReference type="NCBI Taxonomy" id="1004261"/>
    <lineage>
        <taxon>Bacteria</taxon>
        <taxon>Bacillati</taxon>
        <taxon>Bacillota</taxon>
        <taxon>Bacilli</taxon>
        <taxon>Bacillales</taxon>
        <taxon>Bacillaceae</taxon>
        <taxon>Oceanobacillus</taxon>
    </lineage>
</organism>
<dbReference type="PROSITE" id="PS51094">
    <property type="entry name" value="PTS_EIIA_TYPE_2"/>
    <property type="match status" value="1"/>
</dbReference>
<dbReference type="InterPro" id="IPR016152">
    <property type="entry name" value="PTrfase/Anion_transptr"/>
</dbReference>
<reference evidence="12" key="2">
    <citation type="submission" date="2020-09" db="EMBL/GenBank/DDBJ databases">
        <authorList>
            <person name="Sun Q."/>
            <person name="Ohkuma M."/>
        </authorList>
    </citation>
    <scope>NUCLEOTIDE SEQUENCE</scope>
    <source>
        <strain evidence="12">JCM 17251</strain>
    </source>
</reference>